<dbReference type="HOGENOM" id="CLU_112039_3_0_7"/>
<evidence type="ECO:0000313" key="2">
    <source>
        <dbReference type="Proteomes" id="UP000009173"/>
    </source>
</evidence>
<sequence precursor="true">MSQRRFCMSGLAGRFVCVLCLITLLLAAVPGHAGSPRSIYVPVYSSVVYGNKERTLSLTTMLSVRNTDARLPVTLTEVRYVNEKGQTVRNYLSAPLLLPPLGSARFIVDERDDTGGLGPSFIVTWNAAGPISPLLVQGVMIGTAGTQGISFITEGRPLP</sequence>
<organism evidence="1 2">
    <name type="scientific">Nitratidesulfovibrio vulgaris (strain DP4)</name>
    <name type="common">Desulfovibrio vulgaris</name>
    <dbReference type="NCBI Taxonomy" id="391774"/>
    <lineage>
        <taxon>Bacteria</taxon>
        <taxon>Pseudomonadati</taxon>
        <taxon>Thermodesulfobacteriota</taxon>
        <taxon>Desulfovibrionia</taxon>
        <taxon>Desulfovibrionales</taxon>
        <taxon>Desulfovibrionaceae</taxon>
        <taxon>Nitratidesulfovibrio</taxon>
    </lineage>
</organism>
<evidence type="ECO:0008006" key="3">
    <source>
        <dbReference type="Google" id="ProtNLM"/>
    </source>
</evidence>
<dbReference type="EMBL" id="CP000527">
    <property type="protein sequence ID" value="ABM27549.1"/>
    <property type="molecule type" value="Genomic_DNA"/>
</dbReference>
<dbReference type="Proteomes" id="UP000009173">
    <property type="component" value="Chromosome"/>
</dbReference>
<accession>A0A0H3A641</accession>
<name>A0A0H3A641_NITV4</name>
<gene>
    <name evidence="1" type="ordered locus">Dvul_0526</name>
</gene>
<reference evidence="2" key="1">
    <citation type="journal article" date="2009" name="Environ. Microbiol.">
        <title>Contribution of mobile genetic elements to Desulfovibrio vulgaris genome plasticity.</title>
        <authorList>
            <person name="Walker C.B."/>
            <person name="Stolyar S."/>
            <person name="Chivian D."/>
            <person name="Pinel N."/>
            <person name="Gabster J.A."/>
            <person name="Dehal P.S."/>
            <person name="He Z."/>
            <person name="Yang Z.K."/>
            <person name="Yen H.C."/>
            <person name="Zhou J."/>
            <person name="Wall J.D."/>
            <person name="Hazen T.C."/>
            <person name="Arkin A.P."/>
            <person name="Stahl D.A."/>
        </authorList>
    </citation>
    <scope>NUCLEOTIDE SEQUENCE [LARGE SCALE GENOMIC DNA]</scope>
    <source>
        <strain evidence="2">DP4</strain>
    </source>
</reference>
<proteinExistence type="predicted"/>
<dbReference type="KEGG" id="dvl:Dvul_0526"/>
<evidence type="ECO:0000313" key="1">
    <source>
        <dbReference type="EMBL" id="ABM27549.1"/>
    </source>
</evidence>
<dbReference type="Pfam" id="PF11322">
    <property type="entry name" value="DUF3124"/>
    <property type="match status" value="1"/>
</dbReference>
<dbReference type="InterPro" id="IPR021471">
    <property type="entry name" value="DUF3124"/>
</dbReference>
<dbReference type="AlphaFoldDB" id="A0A0H3A641"/>
<protein>
    <recommendedName>
        <fullName evidence="3">DUF3124 domain-containing protein</fullName>
    </recommendedName>
</protein>